<dbReference type="InterPro" id="IPR017871">
    <property type="entry name" value="ABC_transporter-like_CS"/>
</dbReference>
<dbReference type="KEGG" id="mes:Meso_2059"/>
<dbReference type="SUPFAM" id="SSF52540">
    <property type="entry name" value="P-loop containing nucleoside triphosphate hydrolases"/>
    <property type="match status" value="2"/>
</dbReference>
<dbReference type="InterPro" id="IPR003593">
    <property type="entry name" value="AAA+_ATPase"/>
</dbReference>
<evidence type="ECO:0000256" key="5">
    <source>
        <dbReference type="ARBA" id="ARBA00022741"/>
    </source>
</evidence>
<dbReference type="eggNOG" id="COG4172">
    <property type="taxonomic scope" value="Bacteria"/>
</dbReference>
<dbReference type="GO" id="GO:0016887">
    <property type="term" value="F:ATP hydrolysis activity"/>
    <property type="evidence" value="ECO:0007669"/>
    <property type="project" value="InterPro"/>
</dbReference>
<dbReference type="NCBIfam" id="TIGR01727">
    <property type="entry name" value="oligo_HPY"/>
    <property type="match status" value="2"/>
</dbReference>
<dbReference type="NCBIfam" id="NF008453">
    <property type="entry name" value="PRK11308.1"/>
    <property type="match status" value="2"/>
</dbReference>
<dbReference type="PANTHER" id="PTHR43297">
    <property type="entry name" value="OLIGOPEPTIDE TRANSPORT ATP-BINDING PROTEIN APPD"/>
    <property type="match status" value="1"/>
</dbReference>
<keyword evidence="3" id="KW-0813">Transport</keyword>
<sequence>MNGAAPILEIENLSISFFTQAGEVPVVKDFSSAIMPGEIMGVVGESGSGKSTLALGIMHGLSPRGRIVGGRLIFKGRDMASMKEHELRQIRGKEIAMVYQEPMASLNPAMRIGAQLMEVPRVHERVSRREALERALDMVRAVQLPDPERIMRAYPHQLSGGQQQRIVIAMALLSKPSLLILDEPTTALDATIEAGIIELIKELGQKHEMAMLFVSHNLGLILETCDRVAVMYCGEVVETGAVRDVFERMRHPYTQGLLRAMPLPTMDKNARPLVAIPGQQPAPQERPKGCNFGPRCPHFRKSFCDAAEIPMVVVDKAAEHSSRCIRVGEIDWDAPPGKAAAHEPVVPGSPLLKFENVRKYYRESANGFFAEKERVVRANETISLDAREAETLAIVGESGSGKSTLAKMLVGLETATSGRIIFRNTDIQDIPVEARDRETVAGIQMVFQNPFDTLNPTQPVGAQIIRTLEKFRIGGSAGERRKKMLALLDLVKLPRSFANRMPRQLSGGQKQRVGIARAFAGNAKLVVADEPVSTLDVSVQAAVTDLLMDIQRRNGTTMLFISHDLSVVRYIADRVVVMYLGHIVEQGTTEQIFSPPYHPYTEALVSAVPLADPRARKRRIVLKGEIPSPIDPPPGCPFQTRCPHKHLVPDRLCERELPPFRDLGGGHRSLCWLGDEVLGKMKPVIQHQPGPAPD</sequence>
<feature type="domain" description="ABC transporter" evidence="8">
    <location>
        <begin position="8"/>
        <end position="258"/>
    </location>
</feature>
<dbReference type="HOGENOM" id="CLU_000604_86_2_5"/>
<dbReference type="PANTHER" id="PTHR43297:SF2">
    <property type="entry name" value="DIPEPTIDE TRANSPORT ATP-BINDING PROTEIN DPPD"/>
    <property type="match status" value="1"/>
</dbReference>
<evidence type="ECO:0000256" key="2">
    <source>
        <dbReference type="ARBA" id="ARBA00005417"/>
    </source>
</evidence>
<dbReference type="GO" id="GO:0015833">
    <property type="term" value="P:peptide transport"/>
    <property type="evidence" value="ECO:0007669"/>
    <property type="project" value="InterPro"/>
</dbReference>
<dbReference type="CDD" id="cd03257">
    <property type="entry name" value="ABC_NikE_OppD_transporters"/>
    <property type="match status" value="2"/>
</dbReference>
<dbReference type="PROSITE" id="PS50893">
    <property type="entry name" value="ABC_TRANSPORTER_2"/>
    <property type="match status" value="2"/>
</dbReference>
<comment type="similarity">
    <text evidence="2">Belongs to the ABC transporter superfamily.</text>
</comment>
<dbReference type="InterPro" id="IPR003439">
    <property type="entry name" value="ABC_transporter-like_ATP-bd"/>
</dbReference>
<keyword evidence="7" id="KW-0472">Membrane</keyword>
<dbReference type="SMART" id="SM00382">
    <property type="entry name" value="AAA"/>
    <property type="match status" value="2"/>
</dbReference>
<evidence type="ECO:0000256" key="3">
    <source>
        <dbReference type="ARBA" id="ARBA00022448"/>
    </source>
</evidence>
<dbReference type="GO" id="GO:0005886">
    <property type="term" value="C:plasma membrane"/>
    <property type="evidence" value="ECO:0007669"/>
    <property type="project" value="UniProtKB-SubCell"/>
</dbReference>
<dbReference type="InterPro" id="IPR013563">
    <property type="entry name" value="Oligopep_ABC_C"/>
</dbReference>
<keyword evidence="5" id="KW-0547">Nucleotide-binding</keyword>
<feature type="domain" description="ABC transporter" evidence="8">
    <location>
        <begin position="352"/>
        <end position="605"/>
    </location>
</feature>
<evidence type="ECO:0000256" key="7">
    <source>
        <dbReference type="ARBA" id="ARBA00023136"/>
    </source>
</evidence>
<evidence type="ECO:0000256" key="1">
    <source>
        <dbReference type="ARBA" id="ARBA00004417"/>
    </source>
</evidence>
<comment type="subcellular location">
    <subcellularLocation>
        <location evidence="1">Cell inner membrane</location>
        <topology evidence="1">Peripheral membrane protein</topology>
    </subcellularLocation>
</comment>
<dbReference type="Gene3D" id="3.40.50.300">
    <property type="entry name" value="P-loop containing nucleotide triphosphate hydrolases"/>
    <property type="match status" value="2"/>
</dbReference>
<proteinExistence type="inferred from homology"/>
<name>Q11GM3_CHESB</name>
<evidence type="ECO:0000256" key="6">
    <source>
        <dbReference type="ARBA" id="ARBA00022840"/>
    </source>
</evidence>
<protein>
    <submittedName>
        <fullName evidence="9">Oligopeptide/dipeptide ABC transporter, ATPase subunit</fullName>
    </submittedName>
</protein>
<dbReference type="STRING" id="266779.Meso_2059"/>
<dbReference type="Pfam" id="PF00005">
    <property type="entry name" value="ABC_tran"/>
    <property type="match status" value="2"/>
</dbReference>
<dbReference type="Pfam" id="PF08352">
    <property type="entry name" value="oligo_HPY"/>
    <property type="match status" value="2"/>
</dbReference>
<keyword evidence="4" id="KW-1003">Cell membrane</keyword>
<dbReference type="NCBIfam" id="NF007739">
    <property type="entry name" value="PRK10419.1"/>
    <property type="match status" value="2"/>
</dbReference>
<dbReference type="GO" id="GO:0005524">
    <property type="term" value="F:ATP binding"/>
    <property type="evidence" value="ECO:0007669"/>
    <property type="project" value="UniProtKB-KW"/>
</dbReference>
<dbReference type="EMBL" id="CP000390">
    <property type="protein sequence ID" value="ABG63452.1"/>
    <property type="molecule type" value="Genomic_DNA"/>
</dbReference>
<dbReference type="InterPro" id="IPR050388">
    <property type="entry name" value="ABC_Ni/Peptide_Import"/>
</dbReference>
<dbReference type="AlphaFoldDB" id="Q11GM3"/>
<evidence type="ECO:0000313" key="9">
    <source>
        <dbReference type="EMBL" id="ABG63452.1"/>
    </source>
</evidence>
<dbReference type="OrthoDB" id="9802264at2"/>
<dbReference type="FunFam" id="3.40.50.300:FF:000016">
    <property type="entry name" value="Oligopeptide ABC transporter ATP-binding component"/>
    <property type="match status" value="1"/>
</dbReference>
<reference evidence="9" key="1">
    <citation type="submission" date="2006-06" db="EMBL/GenBank/DDBJ databases">
        <title>Complete sequence of chromosome of Chelativorans sp. BNC1.</title>
        <authorList>
            <consortium name="US DOE Joint Genome Institute"/>
            <person name="Copeland A."/>
            <person name="Lucas S."/>
            <person name="Lapidus A."/>
            <person name="Barry K."/>
            <person name="Detter J.C."/>
            <person name="Glavina del Rio T."/>
            <person name="Hammon N."/>
            <person name="Israni S."/>
            <person name="Dalin E."/>
            <person name="Tice H."/>
            <person name="Pitluck S."/>
            <person name="Chertkov O."/>
            <person name="Brettin T."/>
            <person name="Bruce D."/>
            <person name="Han C."/>
            <person name="Tapia R."/>
            <person name="Gilna P."/>
            <person name="Schmutz J."/>
            <person name="Larimer F."/>
            <person name="Land M."/>
            <person name="Hauser L."/>
            <person name="Kyrpides N."/>
            <person name="Mikhailova N."/>
            <person name="Richardson P."/>
        </authorList>
    </citation>
    <scope>NUCLEOTIDE SEQUENCE</scope>
    <source>
        <strain evidence="9">BNC1</strain>
    </source>
</reference>
<evidence type="ECO:0000256" key="4">
    <source>
        <dbReference type="ARBA" id="ARBA00022475"/>
    </source>
</evidence>
<dbReference type="InterPro" id="IPR027417">
    <property type="entry name" value="P-loop_NTPase"/>
</dbReference>
<dbReference type="GO" id="GO:0055085">
    <property type="term" value="P:transmembrane transport"/>
    <property type="evidence" value="ECO:0007669"/>
    <property type="project" value="UniProtKB-ARBA"/>
</dbReference>
<gene>
    <name evidence="9" type="ordered locus">Meso_2059</name>
</gene>
<evidence type="ECO:0000259" key="8">
    <source>
        <dbReference type="PROSITE" id="PS50893"/>
    </source>
</evidence>
<accession>Q11GM3</accession>
<keyword evidence="6" id="KW-0067">ATP-binding</keyword>
<organism evidence="9">
    <name type="scientific">Chelativorans sp. (strain BNC1)</name>
    <dbReference type="NCBI Taxonomy" id="266779"/>
    <lineage>
        <taxon>Bacteria</taxon>
        <taxon>Pseudomonadati</taxon>
        <taxon>Pseudomonadota</taxon>
        <taxon>Alphaproteobacteria</taxon>
        <taxon>Hyphomicrobiales</taxon>
        <taxon>Phyllobacteriaceae</taxon>
        <taxon>Chelativorans</taxon>
    </lineage>
</organism>
<dbReference type="PROSITE" id="PS00211">
    <property type="entry name" value="ABC_TRANSPORTER_1"/>
    <property type="match status" value="2"/>
</dbReference>